<dbReference type="InterPro" id="IPR013924">
    <property type="entry name" value="RNase_H2_suC"/>
</dbReference>
<dbReference type="PANTHER" id="PTHR47204:SF1">
    <property type="entry name" value="RIBONUCLEASE H2 SUBUNIT C"/>
    <property type="match status" value="1"/>
</dbReference>
<reference evidence="1 2" key="1">
    <citation type="journal article" date="2024" name="Commun. Biol.">
        <title>Comparative genomic analysis of thermophilic fungi reveals convergent evolutionary adaptations and gene losses.</title>
        <authorList>
            <person name="Steindorff A.S."/>
            <person name="Aguilar-Pontes M.V."/>
            <person name="Robinson A.J."/>
            <person name="Andreopoulos B."/>
            <person name="LaButti K."/>
            <person name="Kuo A."/>
            <person name="Mondo S."/>
            <person name="Riley R."/>
            <person name="Otillar R."/>
            <person name="Haridas S."/>
            <person name="Lipzen A."/>
            <person name="Grimwood J."/>
            <person name="Schmutz J."/>
            <person name="Clum A."/>
            <person name="Reid I.D."/>
            <person name="Moisan M.C."/>
            <person name="Butler G."/>
            <person name="Nguyen T.T.M."/>
            <person name="Dewar K."/>
            <person name="Conant G."/>
            <person name="Drula E."/>
            <person name="Henrissat B."/>
            <person name="Hansel C."/>
            <person name="Singer S."/>
            <person name="Hutchinson M.I."/>
            <person name="de Vries R.P."/>
            <person name="Natvig D.O."/>
            <person name="Powell A.J."/>
            <person name="Tsang A."/>
            <person name="Grigoriev I.V."/>
        </authorList>
    </citation>
    <scope>NUCLEOTIDE SEQUENCE [LARGE SCALE GENOMIC DNA]</scope>
    <source>
        <strain evidence="1 2">CBS 494.80</strain>
    </source>
</reference>
<sequence length="152" mass="17124">MLALEKSKTHRGKCTPNVLPCRINHNGAVNTSKRYWNPSVAADGKTTSYFRGRKLHGKVLKVPSKYRGVVVEKTERVLQQPRTAPVAEEEDGEEEEDVEIKIMEEQAGFEEIIVWGHEVMPDGMADPYVRGVEDWIAFAESIHSFDGDAKKV</sequence>
<name>A0ABR4CL56_9HELO</name>
<comment type="caution">
    <text evidence="1">The sequence shown here is derived from an EMBL/GenBank/DDBJ whole genome shotgun (WGS) entry which is preliminary data.</text>
</comment>
<proteinExistence type="predicted"/>
<protein>
    <submittedName>
        <fullName evidence="1">Uncharacterized protein</fullName>
    </submittedName>
</protein>
<dbReference type="Gene3D" id="2.40.128.680">
    <property type="match status" value="1"/>
</dbReference>
<dbReference type="CDD" id="cd09271">
    <property type="entry name" value="RNase_H2-C"/>
    <property type="match status" value="1"/>
</dbReference>
<keyword evidence="2" id="KW-1185">Reference proteome</keyword>
<organism evidence="1 2">
    <name type="scientific">Oculimacula yallundae</name>
    <dbReference type="NCBI Taxonomy" id="86028"/>
    <lineage>
        <taxon>Eukaryota</taxon>
        <taxon>Fungi</taxon>
        <taxon>Dikarya</taxon>
        <taxon>Ascomycota</taxon>
        <taxon>Pezizomycotina</taxon>
        <taxon>Leotiomycetes</taxon>
        <taxon>Helotiales</taxon>
        <taxon>Ploettnerulaceae</taxon>
        <taxon>Oculimacula</taxon>
    </lineage>
</organism>
<dbReference type="Pfam" id="PF08615">
    <property type="entry name" value="RNase_H2_suC"/>
    <property type="match status" value="1"/>
</dbReference>
<accession>A0ABR4CL56</accession>
<dbReference type="PANTHER" id="PTHR47204">
    <property type="entry name" value="OS02G0168900 PROTEIN"/>
    <property type="match status" value="1"/>
</dbReference>
<dbReference type="Proteomes" id="UP001595075">
    <property type="component" value="Unassembled WGS sequence"/>
</dbReference>
<evidence type="ECO:0000313" key="1">
    <source>
        <dbReference type="EMBL" id="KAL2070482.1"/>
    </source>
</evidence>
<gene>
    <name evidence="1" type="ORF">VTL71DRAFT_13508</name>
</gene>
<dbReference type="EMBL" id="JAZHXI010000006">
    <property type="protein sequence ID" value="KAL2070482.1"/>
    <property type="molecule type" value="Genomic_DNA"/>
</dbReference>
<evidence type="ECO:0000313" key="2">
    <source>
        <dbReference type="Proteomes" id="UP001595075"/>
    </source>
</evidence>